<keyword evidence="3" id="KW-1185">Reference proteome</keyword>
<feature type="region of interest" description="Disordered" evidence="1">
    <location>
        <begin position="190"/>
        <end position="234"/>
    </location>
</feature>
<evidence type="ECO:0000259" key="2">
    <source>
        <dbReference type="PROSITE" id="PS50888"/>
    </source>
</evidence>
<dbReference type="Pfam" id="PF00010">
    <property type="entry name" value="HLH"/>
    <property type="match status" value="1"/>
</dbReference>
<dbReference type="GO" id="GO:0000981">
    <property type="term" value="F:DNA-binding transcription factor activity, RNA polymerase II-specific"/>
    <property type="evidence" value="ECO:0007669"/>
    <property type="project" value="TreeGrafter"/>
</dbReference>
<dbReference type="GO" id="GO:0032502">
    <property type="term" value="P:developmental process"/>
    <property type="evidence" value="ECO:0007669"/>
    <property type="project" value="TreeGrafter"/>
</dbReference>
<name>A0A6P4ZLM0_BRABE</name>
<reference evidence="4" key="1">
    <citation type="submission" date="2025-08" db="UniProtKB">
        <authorList>
            <consortium name="RefSeq"/>
        </authorList>
    </citation>
    <scope>IDENTIFICATION</scope>
    <source>
        <tissue evidence="4">Gonad</tissue>
    </source>
</reference>
<gene>
    <name evidence="4" type="primary">LOC109474606</name>
</gene>
<dbReference type="GO" id="GO:0046983">
    <property type="term" value="F:protein dimerization activity"/>
    <property type="evidence" value="ECO:0007669"/>
    <property type="project" value="InterPro"/>
</dbReference>
<protein>
    <submittedName>
        <fullName evidence="4">Pancreas transcription factor 1 subunit alpha-like</fullName>
    </submittedName>
</protein>
<dbReference type="Proteomes" id="UP000515135">
    <property type="component" value="Unplaced"/>
</dbReference>
<dbReference type="RefSeq" id="XP_019630506.1">
    <property type="nucleotide sequence ID" value="XM_019774947.1"/>
</dbReference>
<feature type="region of interest" description="Disordered" evidence="1">
    <location>
        <begin position="42"/>
        <end position="91"/>
    </location>
</feature>
<proteinExistence type="predicted"/>
<dbReference type="PROSITE" id="PS50888">
    <property type="entry name" value="BHLH"/>
    <property type="match status" value="1"/>
</dbReference>
<feature type="compositionally biased region" description="Basic residues" evidence="1">
    <location>
        <begin position="73"/>
        <end position="87"/>
    </location>
</feature>
<dbReference type="SUPFAM" id="SSF47459">
    <property type="entry name" value="HLH, helix-loop-helix DNA-binding domain"/>
    <property type="match status" value="1"/>
</dbReference>
<sequence length="234" mass="25601">MDGFGCVASDLDFARMLEDILSSPPPSPSGDFLEEFMDDVSETSFDSGSDGCATSFGSDGAASPVRDEDASPARKKKKSATQRKKQRLAANVRERRRMESINGAFDVLRKRVPTLAYERRISKADTLHLAIGYIRFLSDLVKSDTQGGEAVAHSRLKKPPKIIISHKGTGSMSPTDMEYGVPPLEGHSLSWTDERKPVSKGQRLVAKIWTPEDPRTESTKSSTSSLPMEQVVPA</sequence>
<dbReference type="InterPro" id="IPR050283">
    <property type="entry name" value="E-box_TF_Regulators"/>
</dbReference>
<feature type="domain" description="BHLH" evidence="2">
    <location>
        <begin position="85"/>
        <end position="137"/>
    </location>
</feature>
<evidence type="ECO:0000313" key="4">
    <source>
        <dbReference type="RefSeq" id="XP_019630506.1"/>
    </source>
</evidence>
<evidence type="ECO:0000256" key="1">
    <source>
        <dbReference type="SAM" id="MobiDB-lite"/>
    </source>
</evidence>
<organism evidence="3 4">
    <name type="scientific">Branchiostoma belcheri</name>
    <name type="common">Amphioxus</name>
    <dbReference type="NCBI Taxonomy" id="7741"/>
    <lineage>
        <taxon>Eukaryota</taxon>
        <taxon>Metazoa</taxon>
        <taxon>Chordata</taxon>
        <taxon>Cephalochordata</taxon>
        <taxon>Leptocardii</taxon>
        <taxon>Amphioxiformes</taxon>
        <taxon>Branchiostomatidae</taxon>
        <taxon>Branchiostoma</taxon>
    </lineage>
</organism>
<dbReference type="PANTHER" id="PTHR23349">
    <property type="entry name" value="BASIC HELIX-LOOP-HELIX TRANSCRIPTION FACTOR, TWIST"/>
    <property type="match status" value="1"/>
</dbReference>
<dbReference type="InterPro" id="IPR036638">
    <property type="entry name" value="HLH_DNA-bd_sf"/>
</dbReference>
<dbReference type="OrthoDB" id="10048995at2759"/>
<dbReference type="KEGG" id="bbel:109474606"/>
<dbReference type="GeneID" id="109474606"/>
<dbReference type="SMART" id="SM00353">
    <property type="entry name" value="HLH"/>
    <property type="match status" value="1"/>
</dbReference>
<dbReference type="InterPro" id="IPR011598">
    <property type="entry name" value="bHLH_dom"/>
</dbReference>
<accession>A0A6P4ZLM0</accession>
<dbReference type="AlphaFoldDB" id="A0A6P4ZLM0"/>
<dbReference type="GO" id="GO:0000977">
    <property type="term" value="F:RNA polymerase II transcription regulatory region sequence-specific DNA binding"/>
    <property type="evidence" value="ECO:0007669"/>
    <property type="project" value="TreeGrafter"/>
</dbReference>
<dbReference type="PANTHER" id="PTHR23349:SF112">
    <property type="entry name" value="48 RELATED 1, ISOFORM B"/>
    <property type="match status" value="1"/>
</dbReference>
<dbReference type="Gene3D" id="4.10.280.10">
    <property type="entry name" value="Helix-loop-helix DNA-binding domain"/>
    <property type="match status" value="1"/>
</dbReference>
<evidence type="ECO:0000313" key="3">
    <source>
        <dbReference type="Proteomes" id="UP000515135"/>
    </source>
</evidence>